<evidence type="ECO:0000256" key="2">
    <source>
        <dbReference type="ARBA" id="ARBA00022448"/>
    </source>
</evidence>
<feature type="signal peptide" evidence="3">
    <location>
        <begin position="1"/>
        <end position="24"/>
    </location>
</feature>
<dbReference type="RefSeq" id="WP_147926296.1">
    <property type="nucleotide sequence ID" value="NZ_VKAC01000005.1"/>
</dbReference>
<keyword evidence="5" id="KW-1185">Reference proteome</keyword>
<accession>A0A5C8ZHD2</accession>
<dbReference type="OrthoDB" id="2509690at2"/>
<dbReference type="EMBL" id="VKAC01000005">
    <property type="protein sequence ID" value="TXR56503.1"/>
    <property type="molecule type" value="Genomic_DNA"/>
</dbReference>
<keyword evidence="3" id="KW-0732">Signal</keyword>
<comment type="similarity">
    <text evidence="1">Belongs to the bacterial solute-binding protein 1 family.</text>
</comment>
<proteinExistence type="inferred from homology"/>
<keyword evidence="2" id="KW-0813">Transport</keyword>
<dbReference type="SUPFAM" id="SSF53850">
    <property type="entry name" value="Periplasmic binding protein-like II"/>
    <property type="match status" value="1"/>
</dbReference>
<feature type="chain" id="PRO_5023020207" evidence="3">
    <location>
        <begin position="25"/>
        <end position="441"/>
    </location>
</feature>
<organism evidence="4 5">
    <name type="scientific">Quadrisphaera setariae</name>
    <dbReference type="NCBI Taxonomy" id="2593304"/>
    <lineage>
        <taxon>Bacteria</taxon>
        <taxon>Bacillati</taxon>
        <taxon>Actinomycetota</taxon>
        <taxon>Actinomycetes</taxon>
        <taxon>Kineosporiales</taxon>
        <taxon>Kineosporiaceae</taxon>
        <taxon>Quadrisphaera</taxon>
    </lineage>
</organism>
<evidence type="ECO:0000256" key="3">
    <source>
        <dbReference type="SAM" id="SignalP"/>
    </source>
</evidence>
<evidence type="ECO:0000256" key="1">
    <source>
        <dbReference type="ARBA" id="ARBA00008520"/>
    </source>
</evidence>
<dbReference type="AlphaFoldDB" id="A0A5C8ZHD2"/>
<evidence type="ECO:0000313" key="4">
    <source>
        <dbReference type="EMBL" id="TXR56503.1"/>
    </source>
</evidence>
<dbReference type="InterPro" id="IPR050490">
    <property type="entry name" value="Bact_solute-bd_prot1"/>
</dbReference>
<sequence>MKVPRSRLLAALVAAPLLLTGCSAGSLGSSSDEGSGGATAITFLVDNGAGTADVANALVDAFEAEHPDVTVKVETRPGGGDGDNLVKTRLSTGTMDDVFLYNSGSLFQQIDPAKNLTPLTGEDFASRIDDAWKPNVSAGGDLYGVPFGTSFGGGVLYNIPVYTELGLSVPTTWQQFIDNSQKIKDSGKGVAPVVQTYGDTWTSQLFVLGDFHNVAAAEPGFADDFTANKAKYATDPAAIKGFEHTQQVHDLGLTNSDFASATNADGLRMVADGTGAQYPMLSAVVAGLQTAAPDEVGDVGFFALPGDDAATNGLTAWAANGLYVPKSTTGAELDAVKEFLDFMTTPAACDVQSKANTPTGPYPITDCSLPTDVPQLTKDVVKYFDDGKQSPALEFLSPVKGPSLEQITVQVGSGISTAAEGAALYDQDVQKQAQQLGLAGW</sequence>
<reference evidence="4 5" key="1">
    <citation type="submission" date="2019-07" db="EMBL/GenBank/DDBJ databases">
        <title>Quadrisphaera sp. strain DD2A genome sequencing and assembly.</title>
        <authorList>
            <person name="Kim I."/>
        </authorList>
    </citation>
    <scope>NUCLEOTIDE SEQUENCE [LARGE SCALE GENOMIC DNA]</scope>
    <source>
        <strain evidence="4 5">DD2A</strain>
    </source>
</reference>
<evidence type="ECO:0000313" key="5">
    <source>
        <dbReference type="Proteomes" id="UP000321234"/>
    </source>
</evidence>
<dbReference type="PANTHER" id="PTHR43649">
    <property type="entry name" value="ARABINOSE-BINDING PROTEIN-RELATED"/>
    <property type="match status" value="1"/>
</dbReference>
<gene>
    <name evidence="4" type="ORF">FMM08_10520</name>
</gene>
<comment type="caution">
    <text evidence="4">The sequence shown here is derived from an EMBL/GenBank/DDBJ whole genome shotgun (WGS) entry which is preliminary data.</text>
</comment>
<name>A0A5C8ZHD2_9ACTN</name>
<dbReference type="Gene3D" id="3.40.190.10">
    <property type="entry name" value="Periplasmic binding protein-like II"/>
    <property type="match status" value="2"/>
</dbReference>
<dbReference type="PROSITE" id="PS51257">
    <property type="entry name" value="PROKAR_LIPOPROTEIN"/>
    <property type="match status" value="1"/>
</dbReference>
<dbReference type="InterPro" id="IPR006059">
    <property type="entry name" value="SBP"/>
</dbReference>
<protein>
    <submittedName>
        <fullName evidence="4">Carbohydrate ABC transporter substrate-binding protein</fullName>
    </submittedName>
</protein>
<dbReference type="Pfam" id="PF01547">
    <property type="entry name" value="SBP_bac_1"/>
    <property type="match status" value="1"/>
</dbReference>
<dbReference type="PANTHER" id="PTHR43649:SF29">
    <property type="entry name" value="OSMOPROTECTIVE COMPOUNDS-BINDING PROTEIN GGTB"/>
    <property type="match status" value="1"/>
</dbReference>
<dbReference type="Proteomes" id="UP000321234">
    <property type="component" value="Unassembled WGS sequence"/>
</dbReference>